<accession>F2UIP2</accession>
<name>F2UIP2_SALR5</name>
<dbReference type="Gene3D" id="3.30.200.20">
    <property type="entry name" value="Phosphorylase Kinase, domain 1"/>
    <property type="match status" value="2"/>
</dbReference>
<feature type="domain" description="Protein kinase" evidence="5">
    <location>
        <begin position="62"/>
        <end position="212"/>
    </location>
</feature>
<dbReference type="PANTHER" id="PTHR24055">
    <property type="entry name" value="MITOGEN-ACTIVATED PROTEIN KINASE"/>
    <property type="match status" value="1"/>
</dbReference>
<dbReference type="GO" id="GO:0004672">
    <property type="term" value="F:protein kinase activity"/>
    <property type="evidence" value="ECO:0007669"/>
    <property type="project" value="InterPro"/>
</dbReference>
<dbReference type="eggNOG" id="KOG0660">
    <property type="taxonomic scope" value="Eukaryota"/>
</dbReference>
<feature type="binding site" evidence="3">
    <location>
        <position position="92"/>
    </location>
    <ligand>
        <name>ATP</name>
        <dbReference type="ChEBI" id="CHEBI:30616"/>
    </ligand>
</feature>
<evidence type="ECO:0000256" key="2">
    <source>
        <dbReference type="ARBA" id="ARBA00022840"/>
    </source>
</evidence>
<keyword evidence="2 3" id="KW-0067">ATP-binding</keyword>
<keyword evidence="6" id="KW-0418">Kinase</keyword>
<dbReference type="InterPro" id="IPR050117">
    <property type="entry name" value="MAPK"/>
</dbReference>
<dbReference type="InterPro" id="IPR011009">
    <property type="entry name" value="Kinase-like_dom_sf"/>
</dbReference>
<protein>
    <submittedName>
        <fullName evidence="6">MAP kinase</fullName>
    </submittedName>
</protein>
<dbReference type="InParanoid" id="F2UIP2"/>
<dbReference type="SUPFAM" id="SSF56112">
    <property type="entry name" value="Protein kinase-like (PK-like)"/>
    <property type="match status" value="2"/>
</dbReference>
<dbReference type="GeneID" id="16071493"/>
<evidence type="ECO:0000256" key="3">
    <source>
        <dbReference type="PROSITE-ProRule" id="PRU10141"/>
    </source>
</evidence>
<dbReference type="EMBL" id="GL832976">
    <property type="protein sequence ID" value="EGD77091.1"/>
    <property type="molecule type" value="Genomic_DNA"/>
</dbReference>
<dbReference type="Pfam" id="PF00069">
    <property type="entry name" value="Pkinase"/>
    <property type="match status" value="1"/>
</dbReference>
<dbReference type="PROSITE" id="PS00107">
    <property type="entry name" value="PROTEIN_KINASE_ATP"/>
    <property type="match status" value="1"/>
</dbReference>
<dbReference type="SMART" id="SM00220">
    <property type="entry name" value="S_TKc"/>
    <property type="match status" value="1"/>
</dbReference>
<dbReference type="RefSeq" id="XP_004990930.1">
    <property type="nucleotide sequence ID" value="XM_004990873.1"/>
</dbReference>
<keyword evidence="7" id="KW-1185">Reference proteome</keyword>
<keyword evidence="6" id="KW-0808">Transferase</keyword>
<organism evidence="7">
    <name type="scientific">Salpingoeca rosetta (strain ATCC 50818 / BSB-021)</name>
    <dbReference type="NCBI Taxonomy" id="946362"/>
    <lineage>
        <taxon>Eukaryota</taxon>
        <taxon>Choanoflagellata</taxon>
        <taxon>Craspedida</taxon>
        <taxon>Salpingoecidae</taxon>
        <taxon>Salpingoeca</taxon>
    </lineage>
</organism>
<evidence type="ECO:0000313" key="6">
    <source>
        <dbReference type="EMBL" id="EGD77091.1"/>
    </source>
</evidence>
<dbReference type="GO" id="GO:0005524">
    <property type="term" value="F:ATP binding"/>
    <property type="evidence" value="ECO:0007669"/>
    <property type="project" value="UniProtKB-UniRule"/>
</dbReference>
<evidence type="ECO:0000256" key="4">
    <source>
        <dbReference type="SAM" id="MobiDB-lite"/>
    </source>
</evidence>
<dbReference type="AlphaFoldDB" id="F2UIP2"/>
<dbReference type="Gene3D" id="1.10.510.10">
    <property type="entry name" value="Transferase(Phosphotransferase) domain 1"/>
    <property type="match status" value="1"/>
</dbReference>
<dbReference type="STRING" id="946362.F2UIP2"/>
<reference evidence="6" key="1">
    <citation type="submission" date="2009-08" db="EMBL/GenBank/DDBJ databases">
        <title>Annotation of Salpingoeca rosetta.</title>
        <authorList>
            <consortium name="The Broad Institute Genome Sequencing Platform"/>
            <person name="Russ C."/>
            <person name="Cuomo C."/>
            <person name="Burger G."/>
            <person name="Gray M.W."/>
            <person name="Holland P.W.H."/>
            <person name="King N."/>
            <person name="Lang F.B.F."/>
            <person name="Roger A.J."/>
            <person name="Ruiz-Trillo I."/>
            <person name="Young S.K."/>
            <person name="Zeng Q."/>
            <person name="Gargeya S."/>
            <person name="Alvarado L."/>
            <person name="Berlin A."/>
            <person name="Chapman S.B."/>
            <person name="Chen Z."/>
            <person name="Freedman E."/>
            <person name="Gellesch M."/>
            <person name="Goldberg J."/>
            <person name="Griggs A."/>
            <person name="Gujja S."/>
            <person name="Heilman E."/>
            <person name="Heiman D."/>
            <person name="Howarth C."/>
            <person name="Mehta T."/>
            <person name="Neiman D."/>
            <person name="Pearson M."/>
            <person name="Roberts A."/>
            <person name="Saif S."/>
            <person name="Shea T."/>
            <person name="Shenoy N."/>
            <person name="Sisk P."/>
            <person name="Stolte C."/>
            <person name="Sykes S."/>
            <person name="White J."/>
            <person name="Yandava C."/>
            <person name="Haas B."/>
            <person name="Nusbaum C."/>
            <person name="Birren B."/>
        </authorList>
    </citation>
    <scope>NUCLEOTIDE SEQUENCE [LARGE SCALE GENOMIC DNA]</scope>
    <source>
        <strain evidence="6">ATCC 50818</strain>
    </source>
</reference>
<dbReference type="InterPro" id="IPR000719">
    <property type="entry name" value="Prot_kinase_dom"/>
</dbReference>
<evidence type="ECO:0000256" key="1">
    <source>
        <dbReference type="ARBA" id="ARBA00022741"/>
    </source>
</evidence>
<sequence length="212" mass="24256">MMEAQPMMTGEEQQQQQQQQQHPHHDQQHLHAHSDSIIPRGVGAPHQDPIIKGEPFRAGPRYANIRFIGEGAYGVVCSAVDLATQEQVAIKKICPFEHQTYCQRTLREIKILTRFKHENVRNTCACCVLCSCALDLLEKMLIFNPDKRITVEMALSHPYFEQYYDPSDEPEAEEPFTFECDVDDIGKEALKELIFQEVQASRAREAQELAAM</sequence>
<dbReference type="PROSITE" id="PS50011">
    <property type="entry name" value="PROTEIN_KINASE_DOM"/>
    <property type="match status" value="1"/>
</dbReference>
<feature type="compositionally biased region" description="Basic and acidic residues" evidence="4">
    <location>
        <begin position="23"/>
        <end position="34"/>
    </location>
</feature>
<dbReference type="KEGG" id="sre:PTSG_07429"/>
<evidence type="ECO:0000259" key="5">
    <source>
        <dbReference type="PROSITE" id="PS50011"/>
    </source>
</evidence>
<dbReference type="Proteomes" id="UP000007799">
    <property type="component" value="Unassembled WGS sequence"/>
</dbReference>
<gene>
    <name evidence="6" type="ORF">PTSG_07429</name>
</gene>
<keyword evidence="1 3" id="KW-0547">Nucleotide-binding</keyword>
<dbReference type="InterPro" id="IPR017441">
    <property type="entry name" value="Protein_kinase_ATP_BS"/>
</dbReference>
<dbReference type="OrthoDB" id="192887at2759"/>
<evidence type="ECO:0000313" key="7">
    <source>
        <dbReference type="Proteomes" id="UP000007799"/>
    </source>
</evidence>
<proteinExistence type="predicted"/>
<feature type="region of interest" description="Disordered" evidence="4">
    <location>
        <begin position="1"/>
        <end position="44"/>
    </location>
</feature>